<keyword evidence="2" id="KW-1185">Reference proteome</keyword>
<protein>
    <submittedName>
        <fullName evidence="1">Uncharacterized protein</fullName>
    </submittedName>
</protein>
<accession>A0A432XV28</accession>
<organism evidence="1 2">
    <name type="scientific">Pseudidiomarina halophila</name>
    <dbReference type="NCBI Taxonomy" id="1449799"/>
    <lineage>
        <taxon>Bacteria</taxon>
        <taxon>Pseudomonadati</taxon>
        <taxon>Pseudomonadota</taxon>
        <taxon>Gammaproteobacteria</taxon>
        <taxon>Alteromonadales</taxon>
        <taxon>Idiomarinaceae</taxon>
        <taxon>Pseudidiomarina</taxon>
    </lineage>
</organism>
<sequence>MRRCKLFIAILLLLVLISPLHIYAKWHLTTFSHGVIYTLLNVTYIPHDYKRNVWEGMITSTRPRHIPSFRHKYKGYYDVLVSSTNVDENDNEFVASIMCESGEKLLFNSKDIRATEFYRENNDELRLGSYLVEETSDSFNGCTINLQPHDYSGTLFLRFVKQTHW</sequence>
<dbReference type="Proteomes" id="UP000287198">
    <property type="component" value="Unassembled WGS sequence"/>
</dbReference>
<reference evidence="2" key="1">
    <citation type="journal article" date="2018" name="Front. Microbiol.">
        <title>Genome-Based Analysis Reveals the Taxonomy and Diversity of the Family Idiomarinaceae.</title>
        <authorList>
            <person name="Liu Y."/>
            <person name="Lai Q."/>
            <person name="Shao Z."/>
        </authorList>
    </citation>
    <scope>NUCLEOTIDE SEQUENCE [LARGE SCALE GENOMIC DNA]</scope>
    <source>
        <strain evidence="2">BH195</strain>
    </source>
</reference>
<name>A0A432XV28_9GAMM</name>
<comment type="caution">
    <text evidence="1">The sequence shown here is derived from an EMBL/GenBank/DDBJ whole genome shotgun (WGS) entry which is preliminary data.</text>
</comment>
<proteinExistence type="predicted"/>
<dbReference type="AlphaFoldDB" id="A0A432XV28"/>
<evidence type="ECO:0000313" key="2">
    <source>
        <dbReference type="Proteomes" id="UP000287198"/>
    </source>
</evidence>
<dbReference type="EMBL" id="PIPW01000002">
    <property type="protein sequence ID" value="RUO52587.1"/>
    <property type="molecule type" value="Genomic_DNA"/>
</dbReference>
<evidence type="ECO:0000313" key="1">
    <source>
        <dbReference type="EMBL" id="RUO52587.1"/>
    </source>
</evidence>
<gene>
    <name evidence="1" type="ORF">CWI69_05990</name>
</gene>